<evidence type="ECO:0000313" key="5">
    <source>
        <dbReference type="Proteomes" id="UP001168575"/>
    </source>
</evidence>
<feature type="non-terminal residue" evidence="4">
    <location>
        <position position="1"/>
    </location>
</feature>
<reference evidence="4" key="1">
    <citation type="submission" date="2023-07" db="EMBL/GenBank/DDBJ databases">
        <title>Between Cages and Wild: Unraveling the Impact of Captivity on Animal Microbiomes and Antimicrobial Resistance.</title>
        <authorList>
            <person name="Schmartz G.P."/>
            <person name="Rehner J."/>
            <person name="Schuff M.J."/>
            <person name="Becker S.L."/>
            <person name="Kravczyk M."/>
            <person name="Gurevich A."/>
            <person name="Francke R."/>
            <person name="Mueller R."/>
            <person name="Keller V."/>
            <person name="Keller A."/>
        </authorList>
    </citation>
    <scope>NUCLEOTIDE SEQUENCE</scope>
    <source>
        <strain evidence="4">S12M_St_49</strain>
    </source>
</reference>
<dbReference type="Pfam" id="PF03235">
    <property type="entry name" value="GmrSD_N"/>
    <property type="match status" value="1"/>
</dbReference>
<protein>
    <submittedName>
        <fullName evidence="4">DUF262 and DUF1524 domain-containing protein</fullName>
    </submittedName>
</protein>
<comment type="caution">
    <text evidence="4">The sequence shown here is derived from an EMBL/GenBank/DDBJ whole genome shotgun (WGS) entry which is preliminary data.</text>
</comment>
<dbReference type="InterPro" id="IPR011089">
    <property type="entry name" value="GmrSD_C"/>
</dbReference>
<organism evidence="4 5">
    <name type="scientific">Phoenicibacter congonensis</name>
    <dbReference type="NCBI Taxonomy" id="1944646"/>
    <lineage>
        <taxon>Bacteria</taxon>
        <taxon>Bacillati</taxon>
        <taxon>Actinomycetota</taxon>
        <taxon>Coriobacteriia</taxon>
        <taxon>Eggerthellales</taxon>
        <taxon>Eggerthellaceae</taxon>
        <taxon>Phoenicibacter</taxon>
    </lineage>
</organism>
<accession>A0AA43UAN0</accession>
<feature type="domain" description="GmrSD restriction endonucleases N-terminal" evidence="1">
    <location>
        <begin position="8"/>
        <end position="220"/>
    </location>
</feature>
<evidence type="ECO:0000259" key="2">
    <source>
        <dbReference type="Pfam" id="PF07510"/>
    </source>
</evidence>
<gene>
    <name evidence="4" type="ORF">Q3982_08415</name>
</gene>
<sequence>MDATKGNIYEILNGNRQFLIPVYQRCYSWDIEQCERLWNDIVEMQKRKRDGHFVGSIVNIAEKAMPTGIQKYMIIDGQQRMTTLTLLFIALREYAIQNPGDTTINARRIDNMLLKNEYESGDDRYKLLLTETDREILIALVEGKPIAENTKSRLLDNYSFFAGKIADMELLPAEIYESVGKLQIVNITLDRTLDDAQAIFESLNSTGKALSESDLIRNYVLMGLEPKEQAYIYEHLWRPMEKLFMYETQDSVMDRFFRDYLTMKLAYIPKQGRVYEEFKLYHLNCEFETIRELCQDLLTYAKYYTDIVFKRSNNPAFKLLYEDIIDLRMEVSYPFLLRVHNDFAKHIISEEEFIEIMRLCISYVLRRSICDMPTNSLNKTFATLKNEIRTEDYLNSIKAFFILCEGYKDFPNDDKFTAAFAAKDIYNMRSRNFILSHLENYGNKAPIQIKNYTIEHIMPQNGNLSVSWQKMLGPQWKEVQRRYLHTIGNLTLTAYNSEMSDNPFMTKMNMEGGFKESALKLNGFVVKQTEWNEGTIKERADQLAKKAREIWAFPTMTKAELAPYCAENKPTERYSLDTYAPNEFTRSLFEALDRRILNLSPDVKREFKKLYVAYKLDTNFVDIIFKKQRLRISVNMKFAEVIDPKGICRDVTGLGRWGNGDVELSMEHISDTDQVMEIIEQSFKLQADSD</sequence>
<dbReference type="PANTHER" id="PTHR35149">
    <property type="entry name" value="SLL5132 PROTEIN"/>
    <property type="match status" value="1"/>
</dbReference>
<dbReference type="InterPro" id="IPR004919">
    <property type="entry name" value="GmrSD_N"/>
</dbReference>
<evidence type="ECO:0000313" key="4">
    <source>
        <dbReference type="EMBL" id="MDO4842681.1"/>
    </source>
</evidence>
<name>A0AA43UAN0_9ACTN</name>
<dbReference type="Pfam" id="PF07510">
    <property type="entry name" value="GmrSD_C"/>
    <property type="match status" value="1"/>
</dbReference>
<dbReference type="PANTHER" id="PTHR35149:SF2">
    <property type="entry name" value="DUF262 DOMAIN-CONTAINING PROTEIN"/>
    <property type="match status" value="1"/>
</dbReference>
<feature type="domain" description="DUF5655" evidence="3">
    <location>
        <begin position="582"/>
        <end position="685"/>
    </location>
</feature>
<evidence type="ECO:0000259" key="1">
    <source>
        <dbReference type="Pfam" id="PF03235"/>
    </source>
</evidence>
<dbReference type="InterPro" id="IPR043714">
    <property type="entry name" value="DUF5655"/>
</dbReference>
<dbReference type="EMBL" id="JAUMVS010000260">
    <property type="protein sequence ID" value="MDO4842681.1"/>
    <property type="molecule type" value="Genomic_DNA"/>
</dbReference>
<proteinExistence type="predicted"/>
<dbReference type="Pfam" id="PF18899">
    <property type="entry name" value="DUF5655"/>
    <property type="match status" value="1"/>
</dbReference>
<dbReference type="AlphaFoldDB" id="A0AA43UAN0"/>
<evidence type="ECO:0000259" key="3">
    <source>
        <dbReference type="Pfam" id="PF18899"/>
    </source>
</evidence>
<dbReference type="Proteomes" id="UP001168575">
    <property type="component" value="Unassembled WGS sequence"/>
</dbReference>
<feature type="domain" description="GmrSD restriction endonucleases C-terminal" evidence="2">
    <location>
        <begin position="411"/>
        <end position="545"/>
    </location>
</feature>
<keyword evidence="5" id="KW-1185">Reference proteome</keyword>